<dbReference type="PANTHER" id="PTHR33755:SF5">
    <property type="entry name" value="TYPE II TOXIN-ANTITOXIN SYSTEM RELE_PARE FAMILY TOXIN"/>
    <property type="match status" value="1"/>
</dbReference>
<dbReference type="InterPro" id="IPR035093">
    <property type="entry name" value="RelE/ParE_toxin_dom_sf"/>
</dbReference>
<dbReference type="InterPro" id="IPR007712">
    <property type="entry name" value="RelE/ParE_toxin"/>
</dbReference>
<dbReference type="Gene3D" id="3.30.2310.20">
    <property type="entry name" value="RelE-like"/>
    <property type="match status" value="1"/>
</dbReference>
<dbReference type="KEGG" id="vgu:HYG85_07465"/>
<protein>
    <submittedName>
        <fullName evidence="3">Type II toxin-antitoxin system RelE/ParE family toxin</fullName>
    </submittedName>
</protein>
<evidence type="ECO:0000313" key="4">
    <source>
        <dbReference type="Proteomes" id="UP000677305"/>
    </source>
</evidence>
<comment type="similarity">
    <text evidence="1">Belongs to the RelE toxin family.</text>
</comment>
<keyword evidence="2" id="KW-1277">Toxin-antitoxin system</keyword>
<dbReference type="EMBL" id="CP058561">
    <property type="protein sequence ID" value="QUH28758.1"/>
    <property type="molecule type" value="Genomic_DNA"/>
</dbReference>
<keyword evidence="4" id="KW-1185">Reference proteome</keyword>
<dbReference type="RefSeq" id="WP_212692966.1">
    <property type="nucleotide sequence ID" value="NZ_CP058561.1"/>
</dbReference>
<accession>A0A8J8M9E6</accession>
<dbReference type="Proteomes" id="UP000677305">
    <property type="component" value="Chromosome"/>
</dbReference>
<dbReference type="InterPro" id="IPR051803">
    <property type="entry name" value="TA_system_RelE-like_toxin"/>
</dbReference>
<evidence type="ECO:0000256" key="1">
    <source>
        <dbReference type="ARBA" id="ARBA00006226"/>
    </source>
</evidence>
<sequence>MVKWSNSAKLDLRQIYNYISTNSEFYAKKVINDIIYKSDNLNNFPSIGKEVNEFNNPLIREIYVYSYRMIYQIVSNNNVEILAIVHTKRNLKLNDDTDTIEK</sequence>
<dbReference type="PANTHER" id="PTHR33755">
    <property type="entry name" value="TOXIN PARE1-RELATED"/>
    <property type="match status" value="1"/>
</dbReference>
<dbReference type="Pfam" id="PF05016">
    <property type="entry name" value="ParE_toxin"/>
    <property type="match status" value="1"/>
</dbReference>
<proteinExistence type="inferred from homology"/>
<gene>
    <name evidence="3" type="ORF">HYG85_07465</name>
</gene>
<dbReference type="AlphaFoldDB" id="A0A8J8M9E6"/>
<evidence type="ECO:0000313" key="3">
    <source>
        <dbReference type="EMBL" id="QUH28758.1"/>
    </source>
</evidence>
<dbReference type="NCBIfam" id="TIGR02385">
    <property type="entry name" value="RelE_StbE"/>
    <property type="match status" value="1"/>
</dbReference>
<name>A0A8J8M9E6_9FIRM</name>
<evidence type="ECO:0000256" key="2">
    <source>
        <dbReference type="ARBA" id="ARBA00022649"/>
    </source>
</evidence>
<organism evidence="3 4">
    <name type="scientific">Vallitalea guaymasensis</name>
    <dbReference type="NCBI Taxonomy" id="1185412"/>
    <lineage>
        <taxon>Bacteria</taxon>
        <taxon>Bacillati</taxon>
        <taxon>Bacillota</taxon>
        <taxon>Clostridia</taxon>
        <taxon>Lachnospirales</taxon>
        <taxon>Vallitaleaceae</taxon>
        <taxon>Vallitalea</taxon>
    </lineage>
</organism>
<reference evidence="3 4" key="1">
    <citation type="submission" date="2020-07" db="EMBL/GenBank/DDBJ databases">
        <title>Vallitalea guaymasensis genome.</title>
        <authorList>
            <person name="Postec A."/>
        </authorList>
    </citation>
    <scope>NUCLEOTIDE SEQUENCE [LARGE SCALE GENOMIC DNA]</scope>
    <source>
        <strain evidence="3 4">Ra1766G1</strain>
    </source>
</reference>